<name>A0A915YD22_9BACT</name>
<evidence type="ECO:0000313" key="4">
    <source>
        <dbReference type="Proteomes" id="UP001060919"/>
    </source>
</evidence>
<keyword evidence="4" id="KW-1185">Reference proteome</keyword>
<protein>
    <recommendedName>
        <fullName evidence="1">Large polyvalent protein-associated domain-containing protein</fullName>
    </recommendedName>
</protein>
<dbReference type="Proteomes" id="UP001060919">
    <property type="component" value="Chromosome"/>
</dbReference>
<dbReference type="KEGG" id="aup:AsAng_0012970"/>
<dbReference type="EMBL" id="AP026867">
    <property type="protein sequence ID" value="BDS10589.1"/>
    <property type="molecule type" value="Genomic_DNA"/>
</dbReference>
<accession>A0A915YD22</accession>
<dbReference type="InterPro" id="IPR041047">
    <property type="entry name" value="LPD1"/>
</dbReference>
<proteinExistence type="predicted"/>
<dbReference type="AlphaFoldDB" id="A0A915YD22"/>
<gene>
    <name evidence="2" type="ORF">AsAng_0012970</name>
    <name evidence="3" type="ORF">AsAng_0015600</name>
</gene>
<reference evidence="3" key="1">
    <citation type="submission" date="2022-09" db="EMBL/GenBank/DDBJ databases">
        <title>Aureispira anguillicida sp. nov., isolated from Leptocephalus of Japanese eel Anguilla japonica.</title>
        <authorList>
            <person name="Yuasa K."/>
            <person name="Mekata T."/>
            <person name="Ikunari K."/>
        </authorList>
    </citation>
    <scope>NUCLEOTIDE SEQUENCE</scope>
    <source>
        <strain evidence="3">EL160426</strain>
    </source>
</reference>
<evidence type="ECO:0000259" key="1">
    <source>
        <dbReference type="Pfam" id="PF18796"/>
    </source>
</evidence>
<organism evidence="3 4">
    <name type="scientific">Aureispira anguillae</name>
    <dbReference type="NCBI Taxonomy" id="2864201"/>
    <lineage>
        <taxon>Bacteria</taxon>
        <taxon>Pseudomonadati</taxon>
        <taxon>Bacteroidota</taxon>
        <taxon>Saprospiria</taxon>
        <taxon>Saprospirales</taxon>
        <taxon>Saprospiraceae</taxon>
        <taxon>Aureispira</taxon>
    </lineage>
</organism>
<dbReference type="Pfam" id="PF18796">
    <property type="entry name" value="LPD1"/>
    <property type="match status" value="1"/>
</dbReference>
<dbReference type="KEGG" id="aup:AsAng_0015600"/>
<dbReference type="RefSeq" id="WP_264791879.1">
    <property type="nucleotide sequence ID" value="NZ_AP026867.1"/>
</dbReference>
<evidence type="ECO:0000313" key="3">
    <source>
        <dbReference type="EMBL" id="BDS10850.1"/>
    </source>
</evidence>
<evidence type="ECO:0000313" key="2">
    <source>
        <dbReference type="EMBL" id="BDS10589.1"/>
    </source>
</evidence>
<dbReference type="EMBL" id="AP026867">
    <property type="protein sequence ID" value="BDS10850.1"/>
    <property type="molecule type" value="Genomic_DNA"/>
</dbReference>
<feature type="domain" description="Large polyvalent protein-associated" evidence="1">
    <location>
        <begin position="235"/>
        <end position="297"/>
    </location>
</feature>
<sequence length="300" mass="35585">MKIIDTLRPEGGSKAEQWWQDQGFKKVYQEFRKGDASNDLKKIKDVRDVSEFFKLKGYQFGNWVTHEDRFNYLAALAVCLFDLNRVLRFKGNNLGLDKHLGVAFGARGKKGAKAHYEPWSHIINMTRYKEAHRFKEPYTKPTRFVISGGVGSFAHEYGHFLDYFFGSRVETTAKVYALSDGHSTDPTRIQYDKNKYPMRYLMESILEKAYWDSSKRSESAYVKRIKELLPDRYWDYFLSRNEIFARLFEQYISYKLKELKIKNVFLTKTKYHTAQYMLLSEIKTVVPLFDKLLIQMRKHF</sequence>